<evidence type="ECO:0000256" key="9">
    <source>
        <dbReference type="ARBA" id="ARBA00023136"/>
    </source>
</evidence>
<feature type="active site" description="Proton acceptor" evidence="14">
    <location>
        <position position="517"/>
    </location>
</feature>
<dbReference type="GO" id="GO:0050793">
    <property type="term" value="P:regulation of developmental process"/>
    <property type="evidence" value="ECO:0007669"/>
    <property type="project" value="UniProtKB-ARBA"/>
</dbReference>
<dbReference type="PANTHER" id="PTHR24416:SF600">
    <property type="entry name" value="PDGF- AND VEGF-RECEPTOR RELATED, ISOFORM J"/>
    <property type="match status" value="1"/>
</dbReference>
<evidence type="ECO:0000256" key="12">
    <source>
        <dbReference type="ARBA" id="ARBA00023180"/>
    </source>
</evidence>
<dbReference type="EnsemblMetazoa" id="ASIC009531-RA">
    <property type="protein sequence ID" value="ASIC009531-PA"/>
    <property type="gene ID" value="ASIC009531"/>
</dbReference>
<dbReference type="PRINTS" id="PR00109">
    <property type="entry name" value="TYRKINASE"/>
</dbReference>
<dbReference type="InterPro" id="IPR011009">
    <property type="entry name" value="Kinase-like_dom_sf"/>
</dbReference>
<evidence type="ECO:0000259" key="21">
    <source>
        <dbReference type="PROSITE" id="PS50011"/>
    </source>
</evidence>
<reference evidence="23" key="2">
    <citation type="submission" date="2020-05" db="UniProtKB">
        <authorList>
            <consortium name="EnsemblMetazoa"/>
        </authorList>
    </citation>
    <scope>IDENTIFICATION</scope>
</reference>
<accession>A0A084VVG9</accession>
<dbReference type="InterPro" id="IPR050122">
    <property type="entry name" value="RTK"/>
</dbReference>
<feature type="binding site" evidence="16">
    <location>
        <position position="522"/>
    </location>
    <ligand>
        <name>Mg(2+)</name>
        <dbReference type="ChEBI" id="CHEBI:18420"/>
    </ligand>
</feature>
<evidence type="ECO:0000256" key="15">
    <source>
        <dbReference type="PIRSR" id="PIRSR000615-2"/>
    </source>
</evidence>
<dbReference type="Proteomes" id="UP000030765">
    <property type="component" value="Unassembled WGS sequence"/>
</dbReference>
<feature type="transmembrane region" description="Helical" evidence="20">
    <location>
        <begin position="420"/>
        <end position="438"/>
    </location>
</feature>
<keyword evidence="7 15" id="KW-0067">ATP-binding</keyword>
<gene>
    <name evidence="22" type="ORF">ZHAS_00009531</name>
</gene>
<reference evidence="22 24" key="1">
    <citation type="journal article" date="2014" name="BMC Genomics">
        <title>Genome sequence of Anopheles sinensis provides insight into genetics basis of mosquito competence for malaria parasites.</title>
        <authorList>
            <person name="Zhou D."/>
            <person name="Zhang D."/>
            <person name="Ding G."/>
            <person name="Shi L."/>
            <person name="Hou Q."/>
            <person name="Ye Y."/>
            <person name="Xu Y."/>
            <person name="Zhou H."/>
            <person name="Xiong C."/>
            <person name="Li S."/>
            <person name="Yu J."/>
            <person name="Hong S."/>
            <person name="Yu X."/>
            <person name="Zou P."/>
            <person name="Chen C."/>
            <person name="Chang X."/>
            <person name="Wang W."/>
            <person name="Lv Y."/>
            <person name="Sun Y."/>
            <person name="Ma L."/>
            <person name="Shen B."/>
            <person name="Zhu C."/>
        </authorList>
    </citation>
    <scope>NUCLEOTIDE SEQUENCE [LARGE SCALE GENOMIC DNA]</scope>
</reference>
<dbReference type="GO" id="GO:0046872">
    <property type="term" value="F:metal ion binding"/>
    <property type="evidence" value="ECO:0007669"/>
    <property type="project" value="UniProtKB-KW"/>
</dbReference>
<dbReference type="GO" id="GO:0005886">
    <property type="term" value="C:plasma membrane"/>
    <property type="evidence" value="ECO:0007669"/>
    <property type="project" value="TreeGrafter"/>
</dbReference>
<keyword evidence="11" id="KW-0675">Receptor</keyword>
<evidence type="ECO:0000256" key="11">
    <source>
        <dbReference type="ARBA" id="ARBA00023170"/>
    </source>
</evidence>
<keyword evidence="6" id="KW-0418">Kinase</keyword>
<dbReference type="InterPro" id="IPR008266">
    <property type="entry name" value="Tyr_kinase_AS"/>
</dbReference>
<dbReference type="GO" id="GO:0048468">
    <property type="term" value="P:cell development"/>
    <property type="evidence" value="ECO:0007669"/>
    <property type="project" value="UniProtKB-ARBA"/>
</dbReference>
<evidence type="ECO:0000313" key="24">
    <source>
        <dbReference type="Proteomes" id="UP000030765"/>
    </source>
</evidence>
<feature type="binding site" evidence="15">
    <location>
        <position position="521"/>
    </location>
    <ligand>
        <name>ATP</name>
        <dbReference type="ChEBI" id="CHEBI:30616"/>
    </ligand>
</feature>
<dbReference type="Gene3D" id="3.30.200.20">
    <property type="entry name" value="Phosphorylase Kinase, domain 1"/>
    <property type="match status" value="1"/>
</dbReference>
<feature type="transmembrane region" description="Helical" evidence="20">
    <location>
        <begin position="277"/>
        <end position="298"/>
    </location>
</feature>
<dbReference type="InterPro" id="IPR013783">
    <property type="entry name" value="Ig-like_fold"/>
</dbReference>
<dbReference type="FunFam" id="1.10.510.10:FF:001512">
    <property type="entry name" value="Receptor tyrosine-protein kinase erbB-2"/>
    <property type="match status" value="1"/>
</dbReference>
<evidence type="ECO:0000256" key="13">
    <source>
        <dbReference type="ARBA" id="ARBA00051243"/>
    </source>
</evidence>
<dbReference type="EMBL" id="ATLV01017179">
    <property type="status" value="NOT_ANNOTATED_CDS"/>
    <property type="molecule type" value="Genomic_DNA"/>
</dbReference>
<evidence type="ECO:0000313" key="22">
    <source>
        <dbReference type="EMBL" id="KFB41963.1"/>
    </source>
</evidence>
<evidence type="ECO:0000256" key="19">
    <source>
        <dbReference type="SAM" id="MobiDB-lite"/>
    </source>
</evidence>
<keyword evidence="16" id="KW-0460">Magnesium</keyword>
<dbReference type="GO" id="GO:0043235">
    <property type="term" value="C:receptor complex"/>
    <property type="evidence" value="ECO:0007669"/>
    <property type="project" value="TreeGrafter"/>
</dbReference>
<feature type="region of interest" description="Disordered" evidence="19">
    <location>
        <begin position="467"/>
        <end position="486"/>
    </location>
</feature>
<dbReference type="VEuPathDB" id="VectorBase:ASIC009531"/>
<evidence type="ECO:0000256" key="1">
    <source>
        <dbReference type="ARBA" id="ARBA00004167"/>
    </source>
</evidence>
<dbReference type="CDD" id="cd00192">
    <property type="entry name" value="PTKc"/>
    <property type="match status" value="1"/>
</dbReference>
<dbReference type="GO" id="GO:0030182">
    <property type="term" value="P:neuron differentiation"/>
    <property type="evidence" value="ECO:0007669"/>
    <property type="project" value="UniProtKB-ARBA"/>
</dbReference>
<feature type="binding site" evidence="15 18">
    <location>
        <position position="367"/>
    </location>
    <ligand>
        <name>ATP</name>
        <dbReference type="ChEBI" id="CHEBI:30616"/>
    </ligand>
</feature>
<dbReference type="PROSITE" id="PS00109">
    <property type="entry name" value="PROTEIN_KINASE_TYR"/>
    <property type="match status" value="1"/>
</dbReference>
<dbReference type="OrthoDB" id="6077854at2759"/>
<evidence type="ECO:0000256" key="16">
    <source>
        <dbReference type="PIRSR" id="PIRSR000615-3"/>
    </source>
</evidence>
<dbReference type="VEuPathDB" id="VectorBase:ASIS004364"/>
<evidence type="ECO:0000256" key="14">
    <source>
        <dbReference type="PIRSR" id="PIRSR000615-1"/>
    </source>
</evidence>
<protein>
    <submittedName>
        <fullName evidence="23">Protein kinase domain-containing protein</fullName>
    </submittedName>
</protein>
<evidence type="ECO:0000256" key="18">
    <source>
        <dbReference type="PROSITE-ProRule" id="PRU10141"/>
    </source>
</evidence>
<dbReference type="GO" id="GO:0007169">
    <property type="term" value="P:cell surface receptor protein tyrosine kinase signaling pathway"/>
    <property type="evidence" value="ECO:0007669"/>
    <property type="project" value="TreeGrafter"/>
</dbReference>
<sequence length="706" mass="79064">MTTTQNSSMCDHFRDAKSCYNLSDEYDDKATIYLTPVNMVQSATFLLNVFEATSIHTVPLRIMIRGKAILEMESVTVSPNTATGIVFTCIGHAYPQPSIEFELLPCIVAGNKSCSNEKPTPLPAHDVIQSNDTTAFRARLLITRSAPQPATVRCKASNKQGTSIAEAHLYVHRFDKQIKISVISPSGTIFGGDTVVVKCQLNYYNFTNNFMIENGGREQKITGYFDDYSWVGNYTLTNLTDNEITCRSTAKSGVIASDTIHISMFHRNVTSTSGASWYMVIIFNIVPFVTGGFLLFALQRRLRRSTEEQCNELTVTFEPELIPPEYEFALEKLKLGEKIGAGAFGTVLKAEARSIFVHEPWTTVAVKMLTRTNSQEMMADILSELKTLVKIGQHLNVVNFLGMVSKGRTAGKFTSSCGKIWVLICTSFVGNIMIIYEYCPFGSLDVYLRKNKARFVDCRAELQDADNGQSLRKGKPTDTFQDSPSTPQFRTTELICWAAQVAHGMEHLASKDILHGDLAARNVLLCAQNVVKISDFGLSRTLQRGIYRKTGDSPVPYKWIALECFSEYVFSTKTDVWAYGIFLWELFSLGETPYPGVTCGSELFQMLQDGYRMPQPAYSSQEMFDKMLACWYVCPRRRPEFGELASFFNQMLPPELVNHYIALNDPYVHKNALNGLQMQEAYQTCFVGPSEAAPTILPQPLVQNSE</sequence>
<dbReference type="GO" id="GO:0004714">
    <property type="term" value="F:transmembrane receptor protein tyrosine kinase activity"/>
    <property type="evidence" value="ECO:0007669"/>
    <property type="project" value="UniProtKB-EC"/>
</dbReference>
<dbReference type="EMBL" id="KE525157">
    <property type="protein sequence ID" value="KFB41963.1"/>
    <property type="molecule type" value="Genomic_DNA"/>
</dbReference>
<evidence type="ECO:0000256" key="17">
    <source>
        <dbReference type="PIRSR" id="PIRSR000615-4"/>
    </source>
</evidence>
<keyword evidence="3" id="KW-0808">Transferase</keyword>
<dbReference type="InterPro" id="IPR000719">
    <property type="entry name" value="Prot_kinase_dom"/>
</dbReference>
<evidence type="ECO:0000256" key="7">
    <source>
        <dbReference type="ARBA" id="ARBA00022840"/>
    </source>
</evidence>
<keyword evidence="10" id="KW-0829">Tyrosine-protein kinase</keyword>
<feature type="site" description="Important for interaction with phosphotyrosine-binding proteins" evidence="17">
    <location>
        <position position="660"/>
    </location>
</feature>
<evidence type="ECO:0000256" key="3">
    <source>
        <dbReference type="ARBA" id="ARBA00022679"/>
    </source>
</evidence>
<dbReference type="STRING" id="74873.A0A084VVG9"/>
<dbReference type="GO" id="GO:0051130">
    <property type="term" value="P:positive regulation of cellular component organization"/>
    <property type="evidence" value="ECO:0007669"/>
    <property type="project" value="UniProtKB-ARBA"/>
</dbReference>
<organism evidence="22">
    <name type="scientific">Anopheles sinensis</name>
    <name type="common">Mosquito</name>
    <dbReference type="NCBI Taxonomy" id="74873"/>
    <lineage>
        <taxon>Eukaryota</taxon>
        <taxon>Metazoa</taxon>
        <taxon>Ecdysozoa</taxon>
        <taxon>Arthropoda</taxon>
        <taxon>Hexapoda</taxon>
        <taxon>Insecta</taxon>
        <taxon>Pterygota</taxon>
        <taxon>Neoptera</taxon>
        <taxon>Endopterygota</taxon>
        <taxon>Diptera</taxon>
        <taxon>Nematocera</taxon>
        <taxon>Culicoidea</taxon>
        <taxon>Culicidae</taxon>
        <taxon>Anophelinae</taxon>
        <taxon>Anopheles</taxon>
    </lineage>
</organism>
<dbReference type="InterPro" id="IPR001245">
    <property type="entry name" value="Ser-Thr/Tyr_kinase_cat_dom"/>
</dbReference>
<evidence type="ECO:0000256" key="2">
    <source>
        <dbReference type="ARBA" id="ARBA00004308"/>
    </source>
</evidence>
<dbReference type="PIRSF" id="PIRSF000615">
    <property type="entry name" value="TyrPK_CSF1-R"/>
    <property type="match status" value="1"/>
</dbReference>
<dbReference type="PANTHER" id="PTHR24416">
    <property type="entry name" value="TYROSINE-PROTEIN KINASE RECEPTOR"/>
    <property type="match status" value="1"/>
</dbReference>
<dbReference type="Gene3D" id="1.10.510.10">
    <property type="entry name" value="Transferase(Phosphotransferase) domain 1"/>
    <property type="match status" value="1"/>
</dbReference>
<feature type="binding site" evidence="15">
    <location>
        <begin position="340"/>
        <end position="347"/>
    </location>
    <ligand>
        <name>ATP</name>
        <dbReference type="ChEBI" id="CHEBI:30616"/>
    </ligand>
</feature>
<keyword evidence="8 20" id="KW-1133">Transmembrane helix</keyword>
<dbReference type="Gene3D" id="2.60.40.10">
    <property type="entry name" value="Immunoglobulins"/>
    <property type="match status" value="1"/>
</dbReference>
<evidence type="ECO:0000256" key="6">
    <source>
        <dbReference type="ARBA" id="ARBA00022777"/>
    </source>
</evidence>
<comment type="subcellular location">
    <subcellularLocation>
        <location evidence="2">Endomembrane system</location>
    </subcellularLocation>
    <subcellularLocation>
        <location evidence="1">Membrane</location>
        <topology evidence="1">Single-pass membrane protein</topology>
    </subcellularLocation>
</comment>
<feature type="binding site" evidence="16">
    <location>
        <position position="535"/>
    </location>
    <ligand>
        <name>Mg(2+)</name>
        <dbReference type="ChEBI" id="CHEBI:18420"/>
    </ligand>
</feature>
<dbReference type="GO" id="GO:0005524">
    <property type="term" value="F:ATP binding"/>
    <property type="evidence" value="ECO:0007669"/>
    <property type="project" value="UniProtKB-UniRule"/>
</dbReference>
<dbReference type="InterPro" id="IPR017441">
    <property type="entry name" value="Protein_kinase_ATP_BS"/>
</dbReference>
<evidence type="ECO:0000256" key="4">
    <source>
        <dbReference type="ARBA" id="ARBA00022692"/>
    </source>
</evidence>
<keyword evidence="5 15" id="KW-0547">Nucleotide-binding</keyword>
<keyword evidence="9 20" id="KW-0472">Membrane</keyword>
<dbReference type="SUPFAM" id="SSF56112">
    <property type="entry name" value="Protein kinase-like (PK-like)"/>
    <property type="match status" value="1"/>
</dbReference>
<dbReference type="PROSITE" id="PS50011">
    <property type="entry name" value="PROTEIN_KINASE_DOM"/>
    <property type="match status" value="1"/>
</dbReference>
<name>A0A084VVG9_ANOSI</name>
<keyword evidence="4 20" id="KW-0812">Transmembrane</keyword>
<keyword evidence="16" id="KW-0479">Metal-binding</keyword>
<dbReference type="AlphaFoldDB" id="A0A084VVG9"/>
<dbReference type="Pfam" id="PF07714">
    <property type="entry name" value="PK_Tyr_Ser-Thr"/>
    <property type="match status" value="1"/>
</dbReference>
<comment type="catalytic activity">
    <reaction evidence="13">
        <text>L-tyrosyl-[protein] + ATP = O-phospho-L-tyrosyl-[protein] + ADP + H(+)</text>
        <dbReference type="Rhea" id="RHEA:10596"/>
        <dbReference type="Rhea" id="RHEA-COMP:10136"/>
        <dbReference type="Rhea" id="RHEA-COMP:20101"/>
        <dbReference type="ChEBI" id="CHEBI:15378"/>
        <dbReference type="ChEBI" id="CHEBI:30616"/>
        <dbReference type="ChEBI" id="CHEBI:46858"/>
        <dbReference type="ChEBI" id="CHEBI:61978"/>
        <dbReference type="ChEBI" id="CHEBI:456216"/>
        <dbReference type="EC" id="2.7.10.1"/>
    </reaction>
</comment>
<evidence type="ECO:0000256" key="20">
    <source>
        <dbReference type="SAM" id="Phobius"/>
    </source>
</evidence>
<feature type="domain" description="Protein kinase" evidence="21">
    <location>
        <begin position="333"/>
        <end position="652"/>
    </location>
</feature>
<keyword evidence="24" id="KW-1185">Reference proteome</keyword>
<dbReference type="PROSITE" id="PS00107">
    <property type="entry name" value="PROTEIN_KINASE_ATP"/>
    <property type="match status" value="1"/>
</dbReference>
<keyword evidence="12" id="KW-0325">Glycoprotein</keyword>
<evidence type="ECO:0000313" key="23">
    <source>
        <dbReference type="EnsemblMetazoa" id="ASIC009531-PA"/>
    </source>
</evidence>
<proteinExistence type="predicted"/>
<evidence type="ECO:0000256" key="10">
    <source>
        <dbReference type="ARBA" id="ARBA00023137"/>
    </source>
</evidence>
<dbReference type="GO" id="GO:0012505">
    <property type="term" value="C:endomembrane system"/>
    <property type="evidence" value="ECO:0007669"/>
    <property type="project" value="UniProtKB-SubCell"/>
</dbReference>
<evidence type="ECO:0000256" key="8">
    <source>
        <dbReference type="ARBA" id="ARBA00022989"/>
    </source>
</evidence>
<evidence type="ECO:0000256" key="5">
    <source>
        <dbReference type="ARBA" id="ARBA00022741"/>
    </source>
</evidence>